<protein>
    <submittedName>
        <fullName evidence="3">Uncharacterized protein</fullName>
    </submittedName>
</protein>
<dbReference type="OrthoDB" id="4850804at2759"/>
<proteinExistence type="predicted"/>
<sequence length="878" mass="94371">MASNNFRTFTITQARIGEPLQFQPALGSKELDELVDAYILGSGPKQDKLSEVTLEFFNLAQVDIYTGLLTRHYNVSVSPTWTHLASPHESQSSGCSPSIFTPSPASSMTFADSGYASLSMTPPTWNMAAASRVAKKAKKVTKKSAEVRLPGFSIMTKDGVDVTSSAGRGTKTKEQREHAHLMRIMKACGDCKRKKIRCDPSHRKPATDMSRSSTTSSGSSRPKTSPPVSVPSLSRTTTRPSPVPSFGNDSIDDFVLFPEDNAASWNPADLSMPEFDENLDLSLFNFDISGLNDFNPTFDFFDQPDFHDQPVTSFQTDRSAAPGSMSYHDPFVVDQYGLDHWASAQGGDTVSHTRPHESFSSQDSGQLDSSFFDGGLHSSTESPTSQTTPSSQVSSFAESFYSNGTVAYQRNAHSASISLPSAEVDWNLLEHGILAPAGADSLSAGSESLNRRERRTVARLERARNLAIKQLLDSMPSNTESISQQTTQSPSASLLTAEADWSLLERGIMALSDVECLSAGSDALSRLERRNIPRLERARSAAITEISPVAEYANALAREDAVSSTPFGGDAQNVSTAVVAASRQAHLQDFAGVLQTRAGNSLIVNPQLEASPHILADQSYQLTTQRTSSTPALSVRSFRKSGSVSPQHSGSSSSGSISGTALDNAASHASGITRPAIALDIITCCILVLASLVLMNVRYSPFVSTCFQAIAAQHHFVPLYLDNGTDMFLQYLEASAFLLPLAATLLAIPHPTSTTVTMPTLAVAVASLLPLSVLLSSFKYIAAAGILSAPLFKQSSKRPFERSLSVRPPFDNNNIAAPIPPRPSPRLGMVEVSGTMTEHQLTFLQSFKSLSSPLGSSKDSSILSMFRGLRPGHHLIST</sequence>
<feature type="region of interest" description="Disordered" evidence="2">
    <location>
        <begin position="626"/>
        <end position="657"/>
    </location>
</feature>
<feature type="compositionally biased region" description="Polar residues" evidence="2">
    <location>
        <begin position="231"/>
        <end position="240"/>
    </location>
</feature>
<keyword evidence="4" id="KW-1185">Reference proteome</keyword>
<feature type="compositionally biased region" description="Basic and acidic residues" evidence="2">
    <location>
        <begin position="197"/>
        <end position="206"/>
    </location>
</feature>
<feature type="region of interest" description="Disordered" evidence="2">
    <location>
        <begin position="196"/>
        <end position="246"/>
    </location>
</feature>
<dbReference type="InterPro" id="IPR001138">
    <property type="entry name" value="Zn2Cys6_DnaBD"/>
</dbReference>
<dbReference type="CDD" id="cd00067">
    <property type="entry name" value="GAL4"/>
    <property type="match status" value="1"/>
</dbReference>
<evidence type="ECO:0000256" key="1">
    <source>
        <dbReference type="ARBA" id="ARBA00023242"/>
    </source>
</evidence>
<feature type="compositionally biased region" description="Low complexity" evidence="2">
    <location>
        <begin position="378"/>
        <end position="391"/>
    </location>
</feature>
<keyword evidence="1" id="KW-0539">Nucleus</keyword>
<feature type="region of interest" description="Disordered" evidence="2">
    <location>
        <begin position="345"/>
        <end position="391"/>
    </location>
</feature>
<reference evidence="3" key="1">
    <citation type="submission" date="2019-07" db="EMBL/GenBank/DDBJ databases">
        <title>Hyphodiscus hymeniophilus genome sequencing and assembly.</title>
        <authorList>
            <person name="Kramer G."/>
            <person name="Nodwell J."/>
        </authorList>
    </citation>
    <scope>NUCLEOTIDE SEQUENCE</scope>
    <source>
        <strain evidence="3">ATCC 34498</strain>
    </source>
</reference>
<evidence type="ECO:0000313" key="3">
    <source>
        <dbReference type="EMBL" id="KAG0650301.1"/>
    </source>
</evidence>
<dbReference type="AlphaFoldDB" id="A0A9P6VL64"/>
<evidence type="ECO:0000313" key="4">
    <source>
        <dbReference type="Proteomes" id="UP000785200"/>
    </source>
</evidence>
<comment type="caution">
    <text evidence="3">The sequence shown here is derived from an EMBL/GenBank/DDBJ whole genome shotgun (WGS) entry which is preliminary data.</text>
</comment>
<dbReference type="GO" id="GO:0000981">
    <property type="term" value="F:DNA-binding transcription factor activity, RNA polymerase II-specific"/>
    <property type="evidence" value="ECO:0007669"/>
    <property type="project" value="InterPro"/>
</dbReference>
<name>A0A9P6VL64_9HELO</name>
<feature type="compositionally biased region" description="Polar residues" evidence="2">
    <location>
        <begin position="346"/>
        <end position="369"/>
    </location>
</feature>
<gene>
    <name evidence="3" type="ORF">D0Z07_2956</name>
</gene>
<dbReference type="Proteomes" id="UP000785200">
    <property type="component" value="Unassembled WGS sequence"/>
</dbReference>
<organism evidence="3 4">
    <name type="scientific">Hyphodiscus hymeniophilus</name>
    <dbReference type="NCBI Taxonomy" id="353542"/>
    <lineage>
        <taxon>Eukaryota</taxon>
        <taxon>Fungi</taxon>
        <taxon>Dikarya</taxon>
        <taxon>Ascomycota</taxon>
        <taxon>Pezizomycotina</taxon>
        <taxon>Leotiomycetes</taxon>
        <taxon>Helotiales</taxon>
        <taxon>Hyphodiscaceae</taxon>
        <taxon>Hyphodiscus</taxon>
    </lineage>
</organism>
<feature type="compositionally biased region" description="Low complexity" evidence="2">
    <location>
        <begin position="210"/>
        <end position="223"/>
    </location>
</feature>
<accession>A0A9P6VL64</accession>
<dbReference type="EMBL" id="VNKQ01000006">
    <property type="protein sequence ID" value="KAG0650301.1"/>
    <property type="molecule type" value="Genomic_DNA"/>
</dbReference>
<evidence type="ECO:0000256" key="2">
    <source>
        <dbReference type="SAM" id="MobiDB-lite"/>
    </source>
</evidence>
<dbReference type="GO" id="GO:0008270">
    <property type="term" value="F:zinc ion binding"/>
    <property type="evidence" value="ECO:0007669"/>
    <property type="project" value="InterPro"/>
</dbReference>
<feature type="compositionally biased region" description="Low complexity" evidence="2">
    <location>
        <begin position="641"/>
        <end position="657"/>
    </location>
</feature>